<keyword evidence="4" id="KW-1185">Reference proteome</keyword>
<accession>A0AAN7C024</accession>
<feature type="domain" description="2EXR" evidence="2">
    <location>
        <begin position="47"/>
        <end position="169"/>
    </location>
</feature>
<sequence>MDQTPAPTQTDTTILVEETPVSTPPRLFNDVHLGRWEPPVPRSTTWTPFSRLPAELRLHVWLACLRRHRMIEIDICPAAEEDATTYPGDGSQSRYYTDRNGLGNVVSGRSYVLSWSGRRRRGHAGSYSPLLWVNHESRRATLEFYRVHLPFFGLQREGVLYLNPAYDVVSIRSRWDESRTTPHPNPLTLLADFLHDVKAYDPKEQGVAHLVLNEGFHSVDLIEVAGSQTLASCFQLTPADLHPAAAASFTDILQRRLRSVLFAIRFRTCYRGLGEFPPGRGLKYHFAQTIPLARRDHPAGAFHWLEADPRPGVEIDIQQLPLGEDPRMLARDWKQLEQVFGVTRPTEHQHQHQEQAARDDKAQTTGPRLYVCPRIRWPKYEREELLQQNRNRTATPPQEEEEQEKEEEWPWRAELARHLREEAKDWLHSRMWFHEAVRGAFPHWSIPRHGDVLDAETFQRMERLPCLAIGMWLFPAEAFDKEPTNPRRFCFDVSPVRPGLFLFEL</sequence>
<proteinExistence type="predicted"/>
<name>A0AAN7C024_9PEZI</name>
<dbReference type="EMBL" id="MU860874">
    <property type="protein sequence ID" value="KAK4232799.1"/>
    <property type="molecule type" value="Genomic_DNA"/>
</dbReference>
<evidence type="ECO:0000259" key="2">
    <source>
        <dbReference type="Pfam" id="PF20150"/>
    </source>
</evidence>
<evidence type="ECO:0000256" key="1">
    <source>
        <dbReference type="SAM" id="MobiDB-lite"/>
    </source>
</evidence>
<feature type="region of interest" description="Disordered" evidence="1">
    <location>
        <begin position="386"/>
        <end position="407"/>
    </location>
</feature>
<dbReference type="Proteomes" id="UP001303760">
    <property type="component" value="Unassembled WGS sequence"/>
</dbReference>
<reference evidence="3" key="2">
    <citation type="submission" date="2023-05" db="EMBL/GenBank/DDBJ databases">
        <authorList>
            <consortium name="Lawrence Berkeley National Laboratory"/>
            <person name="Steindorff A."/>
            <person name="Hensen N."/>
            <person name="Bonometti L."/>
            <person name="Westerberg I."/>
            <person name="Brannstrom I.O."/>
            <person name="Guillou S."/>
            <person name="Cros-Aarteil S."/>
            <person name="Calhoun S."/>
            <person name="Haridas S."/>
            <person name="Kuo A."/>
            <person name="Mondo S."/>
            <person name="Pangilinan J."/>
            <person name="Riley R."/>
            <person name="Labutti K."/>
            <person name="Andreopoulos B."/>
            <person name="Lipzen A."/>
            <person name="Chen C."/>
            <person name="Yanf M."/>
            <person name="Daum C."/>
            <person name="Ng V."/>
            <person name="Clum A."/>
            <person name="Ohm R."/>
            <person name="Martin F."/>
            <person name="Silar P."/>
            <person name="Natvig D."/>
            <person name="Lalanne C."/>
            <person name="Gautier V."/>
            <person name="Ament-Velasquez S.L."/>
            <person name="Kruys A."/>
            <person name="Hutchinson M.I."/>
            <person name="Powell A.J."/>
            <person name="Barry K."/>
            <person name="Miller A.N."/>
            <person name="Grigoriev I.V."/>
            <person name="Debuchy R."/>
            <person name="Gladieux P."/>
            <person name="Thoren M.H."/>
            <person name="Johannesson H."/>
        </authorList>
    </citation>
    <scope>NUCLEOTIDE SEQUENCE</scope>
    <source>
        <strain evidence="3">CBS 532.94</strain>
    </source>
</reference>
<evidence type="ECO:0000313" key="4">
    <source>
        <dbReference type="Proteomes" id="UP001303760"/>
    </source>
</evidence>
<gene>
    <name evidence="3" type="ORF">C8A03DRAFT_39567</name>
</gene>
<dbReference type="AlphaFoldDB" id="A0AAN7C024"/>
<protein>
    <recommendedName>
        <fullName evidence="2">2EXR domain-containing protein</fullName>
    </recommendedName>
</protein>
<comment type="caution">
    <text evidence="3">The sequence shown here is derived from an EMBL/GenBank/DDBJ whole genome shotgun (WGS) entry which is preliminary data.</text>
</comment>
<dbReference type="InterPro" id="IPR045518">
    <property type="entry name" value="2EXR"/>
</dbReference>
<feature type="compositionally biased region" description="Polar residues" evidence="1">
    <location>
        <begin position="386"/>
        <end position="396"/>
    </location>
</feature>
<reference evidence="3" key="1">
    <citation type="journal article" date="2023" name="Mol. Phylogenet. Evol.">
        <title>Genome-scale phylogeny and comparative genomics of the fungal order Sordariales.</title>
        <authorList>
            <person name="Hensen N."/>
            <person name="Bonometti L."/>
            <person name="Westerberg I."/>
            <person name="Brannstrom I.O."/>
            <person name="Guillou S."/>
            <person name="Cros-Aarteil S."/>
            <person name="Calhoun S."/>
            <person name="Haridas S."/>
            <person name="Kuo A."/>
            <person name="Mondo S."/>
            <person name="Pangilinan J."/>
            <person name="Riley R."/>
            <person name="LaButti K."/>
            <person name="Andreopoulos B."/>
            <person name="Lipzen A."/>
            <person name="Chen C."/>
            <person name="Yan M."/>
            <person name="Daum C."/>
            <person name="Ng V."/>
            <person name="Clum A."/>
            <person name="Steindorff A."/>
            <person name="Ohm R.A."/>
            <person name="Martin F."/>
            <person name="Silar P."/>
            <person name="Natvig D.O."/>
            <person name="Lalanne C."/>
            <person name="Gautier V."/>
            <person name="Ament-Velasquez S.L."/>
            <person name="Kruys A."/>
            <person name="Hutchinson M.I."/>
            <person name="Powell A.J."/>
            <person name="Barry K."/>
            <person name="Miller A.N."/>
            <person name="Grigoriev I.V."/>
            <person name="Debuchy R."/>
            <person name="Gladieux P."/>
            <person name="Hiltunen Thoren M."/>
            <person name="Johannesson H."/>
        </authorList>
    </citation>
    <scope>NUCLEOTIDE SEQUENCE</scope>
    <source>
        <strain evidence="3">CBS 532.94</strain>
    </source>
</reference>
<dbReference type="PANTHER" id="PTHR35910:SF6">
    <property type="entry name" value="2EXR DOMAIN-CONTAINING PROTEIN"/>
    <property type="match status" value="1"/>
</dbReference>
<dbReference type="Pfam" id="PF20150">
    <property type="entry name" value="2EXR"/>
    <property type="match status" value="1"/>
</dbReference>
<evidence type="ECO:0000313" key="3">
    <source>
        <dbReference type="EMBL" id="KAK4232799.1"/>
    </source>
</evidence>
<dbReference type="PANTHER" id="PTHR35910">
    <property type="entry name" value="2EXR DOMAIN-CONTAINING PROTEIN"/>
    <property type="match status" value="1"/>
</dbReference>
<organism evidence="3 4">
    <name type="scientific">Achaetomium macrosporum</name>
    <dbReference type="NCBI Taxonomy" id="79813"/>
    <lineage>
        <taxon>Eukaryota</taxon>
        <taxon>Fungi</taxon>
        <taxon>Dikarya</taxon>
        <taxon>Ascomycota</taxon>
        <taxon>Pezizomycotina</taxon>
        <taxon>Sordariomycetes</taxon>
        <taxon>Sordariomycetidae</taxon>
        <taxon>Sordariales</taxon>
        <taxon>Chaetomiaceae</taxon>
        <taxon>Achaetomium</taxon>
    </lineage>
</organism>
<feature type="compositionally biased region" description="Acidic residues" evidence="1">
    <location>
        <begin position="398"/>
        <end position="407"/>
    </location>
</feature>